<comment type="caution">
    <text evidence="1">The sequence shown here is derived from an EMBL/GenBank/DDBJ whole genome shotgun (WGS) entry which is preliminary data.</text>
</comment>
<evidence type="ECO:0000313" key="2">
    <source>
        <dbReference type="Proteomes" id="UP000275719"/>
    </source>
</evidence>
<dbReference type="Gene3D" id="3.30.300.20">
    <property type="match status" value="1"/>
</dbReference>
<dbReference type="InterPro" id="IPR003718">
    <property type="entry name" value="OsmC/Ohr_fam"/>
</dbReference>
<name>A0A3P3W936_9FLAO</name>
<dbReference type="Pfam" id="PF02566">
    <property type="entry name" value="OsmC"/>
    <property type="match status" value="1"/>
</dbReference>
<dbReference type="SUPFAM" id="SSF82784">
    <property type="entry name" value="OsmC-like"/>
    <property type="match status" value="1"/>
</dbReference>
<dbReference type="PANTHER" id="PTHR39624">
    <property type="entry name" value="PROTEIN INVOLVED IN RIMO-MEDIATED BETA-METHYLTHIOLATION OF RIBOSOMAL PROTEIN S12 YCAO"/>
    <property type="match status" value="1"/>
</dbReference>
<dbReference type="Proteomes" id="UP000275719">
    <property type="component" value="Unassembled WGS sequence"/>
</dbReference>
<dbReference type="RefSeq" id="WP_125018375.1">
    <property type="nucleotide sequence ID" value="NZ_RQVQ01000010.1"/>
</dbReference>
<gene>
    <name evidence="1" type="ORF">EG240_05700</name>
</gene>
<keyword evidence="2" id="KW-1185">Reference proteome</keyword>
<dbReference type="InterPro" id="IPR036102">
    <property type="entry name" value="OsmC/Ohrsf"/>
</dbReference>
<reference evidence="1 2" key="1">
    <citation type="submission" date="2018-11" db="EMBL/GenBank/DDBJ databases">
        <title>Flavobacterium sp. nov., YIM 102701-2 draft genome.</title>
        <authorList>
            <person name="Li G."/>
            <person name="Jiang Y."/>
        </authorList>
    </citation>
    <scope>NUCLEOTIDE SEQUENCE [LARGE SCALE GENOMIC DNA]</scope>
    <source>
        <strain evidence="1 2">YIM 102701-2</strain>
    </source>
</reference>
<evidence type="ECO:0000313" key="1">
    <source>
        <dbReference type="EMBL" id="RRJ91500.1"/>
    </source>
</evidence>
<accession>A0A3P3W936</accession>
<dbReference type="AlphaFoldDB" id="A0A3P3W936"/>
<dbReference type="PANTHER" id="PTHR39624:SF2">
    <property type="entry name" value="OSMC-LIKE PROTEIN"/>
    <property type="match status" value="1"/>
</dbReference>
<dbReference type="EMBL" id="RQVQ01000010">
    <property type="protein sequence ID" value="RRJ91500.1"/>
    <property type="molecule type" value="Genomic_DNA"/>
</dbReference>
<dbReference type="InterPro" id="IPR015946">
    <property type="entry name" value="KH_dom-like_a/b"/>
</dbReference>
<proteinExistence type="predicted"/>
<sequence length="133" mass="14772">MTSKVTYLGNLRTESTHLQSNQTIVNDAPVDNHGKGEAFSPTDLVSNSLATCMFTIMGIKAAEMDVNLENSTAEVTKIMQASPRKIAEIKIDFTMNVQVDEKTKTILERVAFTCPVYLSLNPDIIKTISFNWK</sequence>
<organism evidence="1 2">
    <name type="scientific">Paenimyroides tangerinum</name>
    <dbReference type="NCBI Taxonomy" id="2488728"/>
    <lineage>
        <taxon>Bacteria</taxon>
        <taxon>Pseudomonadati</taxon>
        <taxon>Bacteroidota</taxon>
        <taxon>Flavobacteriia</taxon>
        <taxon>Flavobacteriales</taxon>
        <taxon>Flavobacteriaceae</taxon>
        <taxon>Paenimyroides</taxon>
    </lineage>
</organism>
<dbReference type="OrthoDB" id="290036at2"/>
<protein>
    <submittedName>
        <fullName evidence="1">OsmC family peroxiredoxin</fullName>
    </submittedName>
</protein>